<organism evidence="4 5">
    <name type="scientific">Candidatus Lucifugimonas marina</name>
    <dbReference type="NCBI Taxonomy" id="3038979"/>
    <lineage>
        <taxon>Bacteria</taxon>
        <taxon>Bacillati</taxon>
        <taxon>Chloroflexota</taxon>
        <taxon>Dehalococcoidia</taxon>
        <taxon>SAR202 cluster</taxon>
        <taxon>Candidatus Lucifugimonadales</taxon>
        <taxon>Candidatus Lucifugimonadaceae</taxon>
        <taxon>Candidatus Lucifugimonas</taxon>
    </lineage>
</organism>
<evidence type="ECO:0000313" key="5">
    <source>
        <dbReference type="Proteomes" id="UP001219901"/>
    </source>
</evidence>
<feature type="region of interest" description="Disordered" evidence="1">
    <location>
        <begin position="1"/>
        <end position="23"/>
    </location>
</feature>
<keyword evidence="2" id="KW-0812">Transmembrane</keyword>
<feature type="transmembrane region" description="Helical" evidence="2">
    <location>
        <begin position="34"/>
        <end position="58"/>
    </location>
</feature>
<keyword evidence="5" id="KW-1185">Reference proteome</keyword>
<evidence type="ECO:0000256" key="1">
    <source>
        <dbReference type="SAM" id="MobiDB-lite"/>
    </source>
</evidence>
<dbReference type="Proteomes" id="UP001219901">
    <property type="component" value="Chromosome"/>
</dbReference>
<evidence type="ECO:0000313" key="3">
    <source>
        <dbReference type="EMBL" id="MDG0866355.1"/>
    </source>
</evidence>
<feature type="compositionally biased region" description="Basic and acidic residues" evidence="1">
    <location>
        <begin position="13"/>
        <end position="23"/>
    </location>
</feature>
<feature type="transmembrane region" description="Helical" evidence="2">
    <location>
        <begin position="78"/>
        <end position="103"/>
    </location>
</feature>
<gene>
    <name evidence="3" type="ORF">GKO46_04620</name>
    <name evidence="4" type="ORF">GKO48_04640</name>
</gene>
<dbReference type="Proteomes" id="UP001321249">
    <property type="component" value="Unassembled WGS sequence"/>
</dbReference>
<evidence type="ECO:0000313" key="6">
    <source>
        <dbReference type="Proteomes" id="UP001321249"/>
    </source>
</evidence>
<protein>
    <submittedName>
        <fullName evidence="4">Uncharacterized protein</fullName>
    </submittedName>
</protein>
<keyword evidence="2" id="KW-0472">Membrane</keyword>
<dbReference type="RefSeq" id="WP_342822209.1">
    <property type="nucleotide sequence ID" value="NZ_CP046146.1"/>
</dbReference>
<dbReference type="EMBL" id="CP046147">
    <property type="protein sequence ID" value="WFG38930.1"/>
    <property type="molecule type" value="Genomic_DNA"/>
</dbReference>
<name>A0AAJ6CUM9_9CHLR</name>
<evidence type="ECO:0000313" key="4">
    <source>
        <dbReference type="EMBL" id="WFG38930.1"/>
    </source>
</evidence>
<accession>A0AAJ6CUM9</accession>
<keyword evidence="2" id="KW-1133">Transmembrane helix</keyword>
<dbReference type="EMBL" id="WMBE01000001">
    <property type="protein sequence ID" value="MDG0866355.1"/>
    <property type="molecule type" value="Genomic_DNA"/>
</dbReference>
<reference evidence="5" key="3">
    <citation type="submission" date="2023-06" db="EMBL/GenBank/DDBJ databases">
        <title>Pangenomics reveal diversification of enzyme families and niche specialization in globally abundant SAR202 bacteria.</title>
        <authorList>
            <person name="Saw J.H.W."/>
        </authorList>
    </citation>
    <scope>NUCLEOTIDE SEQUENCE [LARGE SCALE GENOMIC DNA]</scope>
    <source>
        <strain evidence="5">JH1073</strain>
    </source>
</reference>
<reference evidence="4" key="2">
    <citation type="journal article" date="2023" name="Nat. Commun.">
        <title>Cultivation of marine bacteria of the SAR202 clade.</title>
        <authorList>
            <person name="Lim Y."/>
            <person name="Seo J.H."/>
            <person name="Giovannoni S.J."/>
            <person name="Kang I."/>
            <person name="Cho J.C."/>
        </authorList>
    </citation>
    <scope>NUCLEOTIDE SEQUENCE</scope>
    <source>
        <strain evidence="4">JH1073</strain>
    </source>
</reference>
<sequence length="118" mass="13184">MHKYQAPVQENKSASKGDRRSSGRRLFDSVFPRALKVVAVLLAVYAPLGMFFGVILIMAPIDQNVTDELQFESSRRQFGFAALGVIASGAVAAYGSYRLWMLAFNVRRSVRRRTKGLE</sequence>
<evidence type="ECO:0000256" key="2">
    <source>
        <dbReference type="SAM" id="Phobius"/>
    </source>
</evidence>
<dbReference type="AlphaFoldDB" id="A0AAJ6CUM9"/>
<reference evidence="5 6" key="1">
    <citation type="submission" date="2019-11" db="EMBL/GenBank/DDBJ databases">
        <authorList>
            <person name="Cho J.-C."/>
        </authorList>
    </citation>
    <scope>NUCLEOTIDE SEQUENCE [LARGE SCALE GENOMIC DNA]</scope>
    <source>
        <strain evidence="4 5">JH1073</strain>
        <strain evidence="3 6">JH702</strain>
    </source>
</reference>
<proteinExistence type="predicted"/>